<keyword evidence="10 12" id="KW-0443">Lipid metabolism</keyword>
<keyword evidence="7 12" id="KW-0479">Metal-binding</keyword>
<evidence type="ECO:0000256" key="3">
    <source>
        <dbReference type="ARBA" id="ARBA00005002"/>
    </source>
</evidence>
<dbReference type="Gene3D" id="3.30.1700.10">
    <property type="entry name" value="lpxc deacetylase, domain 2"/>
    <property type="match status" value="1"/>
</dbReference>
<feature type="binding site" evidence="12">
    <location>
        <position position="241"/>
    </location>
    <ligand>
        <name>Zn(2+)</name>
        <dbReference type="ChEBI" id="CHEBI:29105"/>
    </ligand>
</feature>
<feature type="binding site" evidence="12">
    <location>
        <position position="237"/>
    </location>
    <ligand>
        <name>Zn(2+)</name>
        <dbReference type="ChEBI" id="CHEBI:29105"/>
    </ligand>
</feature>
<dbReference type="Gene3D" id="3.30.230.20">
    <property type="entry name" value="lpxc deacetylase, domain 1"/>
    <property type="match status" value="1"/>
</dbReference>
<evidence type="ECO:0000256" key="11">
    <source>
        <dbReference type="ARBA" id="ARBA00024535"/>
    </source>
</evidence>
<dbReference type="EMBL" id="JACHHY010000003">
    <property type="protein sequence ID" value="MBB5017312.1"/>
    <property type="molecule type" value="Genomic_DNA"/>
</dbReference>
<comment type="function">
    <text evidence="2 12">Catalyzes the hydrolysis of UDP-3-O-myristoyl-N-acetylglucosamine to form UDP-3-O-myristoylglucosamine and acetate, the committed step in lipid A biosynthesis.</text>
</comment>
<keyword evidence="14" id="KW-1185">Reference proteome</keyword>
<keyword evidence="8 12" id="KW-0378">Hydrolase</keyword>
<dbReference type="UniPathway" id="UPA00359">
    <property type="reaction ID" value="UER00478"/>
</dbReference>
<comment type="catalytic activity">
    <reaction evidence="11 12">
        <text>a UDP-3-O-[(3R)-3-hydroxyacyl]-N-acetyl-alpha-D-glucosamine + H2O = a UDP-3-O-[(3R)-3-hydroxyacyl]-alpha-D-glucosamine + acetate</text>
        <dbReference type="Rhea" id="RHEA:67816"/>
        <dbReference type="ChEBI" id="CHEBI:15377"/>
        <dbReference type="ChEBI" id="CHEBI:30089"/>
        <dbReference type="ChEBI" id="CHEBI:137740"/>
        <dbReference type="ChEBI" id="CHEBI:173225"/>
        <dbReference type="EC" id="3.5.1.108"/>
    </reaction>
</comment>
<dbReference type="InterPro" id="IPR020568">
    <property type="entry name" value="Ribosomal_Su5_D2-typ_SF"/>
</dbReference>
<evidence type="ECO:0000256" key="1">
    <source>
        <dbReference type="ARBA" id="ARBA00001947"/>
    </source>
</evidence>
<dbReference type="NCBIfam" id="TIGR00325">
    <property type="entry name" value="lpxC"/>
    <property type="match status" value="1"/>
</dbReference>
<comment type="caution">
    <text evidence="13">The sequence shown here is derived from an EMBL/GenBank/DDBJ whole genome shotgun (WGS) entry which is preliminary data.</text>
</comment>
<evidence type="ECO:0000256" key="9">
    <source>
        <dbReference type="ARBA" id="ARBA00022833"/>
    </source>
</evidence>
<dbReference type="RefSeq" id="WP_184034932.1">
    <property type="nucleotide sequence ID" value="NZ_JACHHY010000003.1"/>
</dbReference>
<evidence type="ECO:0000256" key="5">
    <source>
        <dbReference type="ARBA" id="ARBA00022516"/>
    </source>
</evidence>
<evidence type="ECO:0000256" key="6">
    <source>
        <dbReference type="ARBA" id="ARBA00022556"/>
    </source>
</evidence>
<name>A0A840MKS6_9PROT</name>
<dbReference type="HAMAP" id="MF_00388">
    <property type="entry name" value="LpxC"/>
    <property type="match status" value="1"/>
</dbReference>
<comment type="cofactor">
    <cofactor evidence="1 12">
        <name>Zn(2+)</name>
        <dbReference type="ChEBI" id="CHEBI:29105"/>
    </cofactor>
</comment>
<dbReference type="GO" id="GO:0103117">
    <property type="term" value="F:UDP-3-O-acyl-N-acetylglucosamine deacetylase activity"/>
    <property type="evidence" value="ECO:0007669"/>
    <property type="project" value="UniProtKB-UniRule"/>
</dbReference>
<protein>
    <recommendedName>
        <fullName evidence="4 12">UDP-3-O-acyl-N-acetylglucosamine deacetylase</fullName>
        <shortName evidence="12">UDP-3-O-acyl-GlcNAc deacetylase</shortName>
        <ecNumber evidence="4 12">3.5.1.108</ecNumber>
    </recommendedName>
    <alternativeName>
        <fullName evidence="12">UDP-3-O-[R-3-hydroxymyristoyl]-N-acetylglucosamine deacetylase</fullName>
    </alternativeName>
</protein>
<evidence type="ECO:0000256" key="12">
    <source>
        <dbReference type="HAMAP-Rule" id="MF_00388"/>
    </source>
</evidence>
<feature type="binding site" evidence="12">
    <location>
        <position position="78"/>
    </location>
    <ligand>
        <name>Zn(2+)</name>
        <dbReference type="ChEBI" id="CHEBI:29105"/>
    </ligand>
</feature>
<sequence length="306" mass="34189">MIQQRTLKQPVKASGVGLHSGDRVTLHMRPAPIDSGLIFRRVDLPDAPEFHVAPDLVNDTRLSSTLVKEGVRVATIEHLMSAFAGLGLDNLYIDINAQETPIMDGSAATFVYLLQQAGIVEQNAPKKFVRVLKTVEVREGDKWVRLEPHDGYKVSLTIEFRHPAISKSSQSVTIDFANTSFVTEISRARTFGFMHEVEMMREMGLGRGGSFDNAIVLDEYRVLNGDGLRYEDEFVRHKVLDAIGDLYILGHPLIGAFSGFKSGHMMNNKLLRALLADASAWEWVTFEKPEQVPNSFHRLQPAFVSI</sequence>
<dbReference type="PANTHER" id="PTHR33694:SF1">
    <property type="entry name" value="UDP-3-O-ACYL-N-ACETYLGLUCOSAMINE DEACETYLASE 1, MITOCHONDRIAL-RELATED"/>
    <property type="match status" value="1"/>
</dbReference>
<evidence type="ECO:0000256" key="4">
    <source>
        <dbReference type="ARBA" id="ARBA00012745"/>
    </source>
</evidence>
<evidence type="ECO:0000313" key="13">
    <source>
        <dbReference type="EMBL" id="MBB5017312.1"/>
    </source>
</evidence>
<evidence type="ECO:0000256" key="2">
    <source>
        <dbReference type="ARBA" id="ARBA00002923"/>
    </source>
</evidence>
<evidence type="ECO:0000256" key="7">
    <source>
        <dbReference type="ARBA" id="ARBA00022723"/>
    </source>
</evidence>
<dbReference type="Proteomes" id="UP000575898">
    <property type="component" value="Unassembled WGS sequence"/>
</dbReference>
<feature type="active site" description="Proton donor" evidence="12">
    <location>
        <position position="264"/>
    </location>
</feature>
<reference evidence="13 14" key="1">
    <citation type="submission" date="2020-08" db="EMBL/GenBank/DDBJ databases">
        <title>Genomic Encyclopedia of Type Strains, Phase IV (KMG-IV): sequencing the most valuable type-strain genomes for metagenomic binning, comparative biology and taxonomic classification.</title>
        <authorList>
            <person name="Goeker M."/>
        </authorList>
    </citation>
    <scope>NUCLEOTIDE SEQUENCE [LARGE SCALE GENOMIC DNA]</scope>
    <source>
        <strain evidence="13 14">DSM 27165</strain>
    </source>
</reference>
<dbReference type="GO" id="GO:0046872">
    <property type="term" value="F:metal ion binding"/>
    <property type="evidence" value="ECO:0007669"/>
    <property type="project" value="UniProtKB-KW"/>
</dbReference>
<dbReference type="EC" id="3.5.1.108" evidence="4 12"/>
<dbReference type="AlphaFoldDB" id="A0A840MKS6"/>
<evidence type="ECO:0000256" key="8">
    <source>
        <dbReference type="ARBA" id="ARBA00022801"/>
    </source>
</evidence>
<dbReference type="GO" id="GO:0009245">
    <property type="term" value="P:lipid A biosynthetic process"/>
    <property type="evidence" value="ECO:0007669"/>
    <property type="project" value="UniProtKB-UniRule"/>
</dbReference>
<keyword evidence="6 12" id="KW-0441">Lipid A biosynthesis</keyword>
<comment type="pathway">
    <text evidence="3 12">Glycolipid biosynthesis; lipid IV(A) biosynthesis; lipid IV(A) from (3R)-3-hydroxytetradecanoyl-[acyl-carrier-protein] and UDP-N-acetyl-alpha-D-glucosamine: step 2/6.</text>
</comment>
<dbReference type="InterPro" id="IPR004463">
    <property type="entry name" value="UDP-acyl_GlcNac_deAcase"/>
</dbReference>
<proteinExistence type="inferred from homology"/>
<evidence type="ECO:0000256" key="10">
    <source>
        <dbReference type="ARBA" id="ARBA00023098"/>
    </source>
</evidence>
<dbReference type="GO" id="GO:0016020">
    <property type="term" value="C:membrane"/>
    <property type="evidence" value="ECO:0007669"/>
    <property type="project" value="GOC"/>
</dbReference>
<evidence type="ECO:0000313" key="14">
    <source>
        <dbReference type="Proteomes" id="UP000575898"/>
    </source>
</evidence>
<accession>A0A840MKS6</accession>
<keyword evidence="5 12" id="KW-0444">Lipid biosynthesis</keyword>
<comment type="similarity">
    <text evidence="12">Belongs to the LpxC family.</text>
</comment>
<dbReference type="SUPFAM" id="SSF54211">
    <property type="entry name" value="Ribosomal protein S5 domain 2-like"/>
    <property type="match status" value="2"/>
</dbReference>
<dbReference type="InterPro" id="IPR015870">
    <property type="entry name" value="UDP-acyl_N-AcGlcN_deAcase_N"/>
</dbReference>
<gene>
    <name evidence="12" type="primary">lpxC</name>
    <name evidence="13" type="ORF">HNQ59_000576</name>
</gene>
<dbReference type="PANTHER" id="PTHR33694">
    <property type="entry name" value="UDP-3-O-ACYL-N-ACETYLGLUCOSAMINE DEACETYLASE 1, MITOCHONDRIAL-RELATED"/>
    <property type="match status" value="1"/>
</dbReference>
<dbReference type="InterPro" id="IPR011334">
    <property type="entry name" value="UDP-acyl_GlcNac_deAcase_C"/>
</dbReference>
<organism evidence="13 14">
    <name type="scientific">Chitinivorax tropicus</name>
    <dbReference type="NCBI Taxonomy" id="714531"/>
    <lineage>
        <taxon>Bacteria</taxon>
        <taxon>Pseudomonadati</taxon>
        <taxon>Pseudomonadota</taxon>
        <taxon>Betaproteobacteria</taxon>
        <taxon>Chitinivorax</taxon>
    </lineage>
</organism>
<dbReference type="Pfam" id="PF03331">
    <property type="entry name" value="LpxC"/>
    <property type="match status" value="1"/>
</dbReference>
<keyword evidence="9 12" id="KW-0862">Zinc</keyword>